<proteinExistence type="predicted"/>
<dbReference type="Proteomes" id="UP001303046">
    <property type="component" value="Unassembled WGS sequence"/>
</dbReference>
<reference evidence="3 4" key="1">
    <citation type="submission" date="2023-08" db="EMBL/GenBank/DDBJ databases">
        <title>A Necator americanus chromosomal reference genome.</title>
        <authorList>
            <person name="Ilik V."/>
            <person name="Petrzelkova K.J."/>
            <person name="Pardy F."/>
            <person name="Fuh T."/>
            <person name="Niatou-Singa F.S."/>
            <person name="Gouil Q."/>
            <person name="Baker L."/>
            <person name="Ritchie M.E."/>
            <person name="Jex A.R."/>
            <person name="Gazzola D."/>
            <person name="Li H."/>
            <person name="Toshio Fujiwara R."/>
            <person name="Zhan B."/>
            <person name="Aroian R.V."/>
            <person name="Pafco B."/>
            <person name="Schwarz E.M."/>
        </authorList>
    </citation>
    <scope>NUCLEOTIDE SEQUENCE [LARGE SCALE GENOMIC DNA]</scope>
    <source>
        <strain evidence="3 4">Aroian</strain>
        <tissue evidence="3">Whole animal</tissue>
    </source>
</reference>
<dbReference type="InterPro" id="IPR052961">
    <property type="entry name" value="Oxido-Kinase-like_Enzymes"/>
</dbReference>
<feature type="domain" description="CHK kinase-like" evidence="2">
    <location>
        <begin position="154"/>
        <end position="341"/>
    </location>
</feature>
<keyword evidence="4" id="KW-1185">Reference proteome</keyword>
<dbReference type="EMBL" id="JAVFWL010000002">
    <property type="protein sequence ID" value="KAK6737762.1"/>
    <property type="molecule type" value="Genomic_DNA"/>
</dbReference>
<evidence type="ECO:0000259" key="2">
    <source>
        <dbReference type="SMART" id="SM00587"/>
    </source>
</evidence>
<feature type="transmembrane region" description="Helical" evidence="1">
    <location>
        <begin position="358"/>
        <end position="378"/>
    </location>
</feature>
<comment type="caution">
    <text evidence="3">The sequence shown here is derived from an EMBL/GenBank/DDBJ whole genome shotgun (WGS) entry which is preliminary data.</text>
</comment>
<evidence type="ECO:0000313" key="4">
    <source>
        <dbReference type="Proteomes" id="UP001303046"/>
    </source>
</evidence>
<gene>
    <name evidence="3" type="primary">Necator_chrII.g7876</name>
    <name evidence="3" type="ORF">RB195_020082</name>
</gene>
<evidence type="ECO:0000256" key="1">
    <source>
        <dbReference type="SAM" id="Phobius"/>
    </source>
</evidence>
<dbReference type="InterPro" id="IPR011009">
    <property type="entry name" value="Kinase-like_dom_sf"/>
</dbReference>
<keyword evidence="1" id="KW-1133">Transmembrane helix</keyword>
<dbReference type="InterPro" id="IPR012877">
    <property type="entry name" value="Dhs-27"/>
</dbReference>
<evidence type="ECO:0000313" key="3">
    <source>
        <dbReference type="EMBL" id="KAK6737762.1"/>
    </source>
</evidence>
<accession>A0ABR1CH56</accession>
<dbReference type="InterPro" id="IPR015897">
    <property type="entry name" value="CHK_kinase-like"/>
</dbReference>
<protein>
    <recommendedName>
        <fullName evidence="2">CHK kinase-like domain-containing protein</fullName>
    </recommendedName>
</protein>
<name>A0ABR1CH56_NECAM</name>
<dbReference type="Pfam" id="PF07914">
    <property type="entry name" value="DUF1679"/>
    <property type="match status" value="1"/>
</dbReference>
<sequence length="421" mass="48802">MNIYTPASGLFDTHVTWEDIEEEMQRVLDTNASFGPNKTARNIGEGKGVMSIIALIEPDWQRKDKDLPDKFAVKMVTALALQRVMMSMLEKTKNMDCSFVTPEYMAAMEYMLKRIHNTEVTVYSHLMKLPEGKVPLVKIYSMKKFSESNPLKGYIVMEYVDHTKMIHIYENVEPKALKKVLQAKAVVEAMSLKFTQEEKEEFTEKPFSELFAHLFRKDTLGSMITMLRQLDDGKLADKADRFEEIFPDHADLVRADRIPDELGMQRVLCHGDLWAPNILWKSEQGDIAPAALIDFQNGHMGSPANDLVRLFTTCLSGKDRREHWEELLEEFYGYLKEEAADLKLPYTLEQLKESYRQFMPFIGFLVVIAIGSYFELLSKDIDEEQKKKTLKVVMEKTICLLDDVLHYHDRNMKLRKEEQTV</sequence>
<dbReference type="PANTHER" id="PTHR23020:SF8">
    <property type="entry name" value="CHK KINASE-LIKE DOMAIN-CONTAINING PROTEIN"/>
    <property type="match status" value="1"/>
</dbReference>
<keyword evidence="1" id="KW-0472">Membrane</keyword>
<dbReference type="SMART" id="SM00587">
    <property type="entry name" value="CHK"/>
    <property type="match status" value="1"/>
</dbReference>
<dbReference type="SUPFAM" id="SSF56112">
    <property type="entry name" value="Protein kinase-like (PK-like)"/>
    <property type="match status" value="1"/>
</dbReference>
<dbReference type="PANTHER" id="PTHR23020">
    <property type="entry name" value="UNCHARACTERIZED NUCLEAR HORMONE RECEPTOR-RELATED"/>
    <property type="match status" value="1"/>
</dbReference>
<keyword evidence="1" id="KW-0812">Transmembrane</keyword>
<dbReference type="Gene3D" id="3.90.1200.10">
    <property type="match status" value="1"/>
</dbReference>
<organism evidence="3 4">
    <name type="scientific">Necator americanus</name>
    <name type="common">Human hookworm</name>
    <dbReference type="NCBI Taxonomy" id="51031"/>
    <lineage>
        <taxon>Eukaryota</taxon>
        <taxon>Metazoa</taxon>
        <taxon>Ecdysozoa</taxon>
        <taxon>Nematoda</taxon>
        <taxon>Chromadorea</taxon>
        <taxon>Rhabditida</taxon>
        <taxon>Rhabditina</taxon>
        <taxon>Rhabditomorpha</taxon>
        <taxon>Strongyloidea</taxon>
        <taxon>Ancylostomatidae</taxon>
        <taxon>Bunostominae</taxon>
        <taxon>Necator</taxon>
    </lineage>
</organism>